<dbReference type="InterPro" id="IPR001279">
    <property type="entry name" value="Metallo-B-lactamas"/>
</dbReference>
<gene>
    <name evidence="3" type="ORF">BGLFYP119_00896</name>
</gene>
<evidence type="ECO:0000259" key="2">
    <source>
        <dbReference type="SMART" id="SM00849"/>
    </source>
</evidence>
<accession>A0A6N2S0N8</accession>
<dbReference type="PANTHER" id="PTHR30619:SF1">
    <property type="entry name" value="RECOMBINATION PROTEIN 2"/>
    <property type="match status" value="1"/>
</dbReference>
<dbReference type="InterPro" id="IPR036866">
    <property type="entry name" value="RibonucZ/Hydroxyglut_hydro"/>
</dbReference>
<name>A0A6N2S0N8_9FIRM</name>
<keyword evidence="1" id="KW-1133">Transmembrane helix</keyword>
<dbReference type="RefSeq" id="WP_297884103.1">
    <property type="nucleotide sequence ID" value="NZ_CACRST010000009.1"/>
</dbReference>
<dbReference type="EMBL" id="CACRST010000009">
    <property type="protein sequence ID" value="VYS86349.1"/>
    <property type="molecule type" value="Genomic_DNA"/>
</dbReference>
<reference evidence="3" key="1">
    <citation type="submission" date="2019-11" db="EMBL/GenBank/DDBJ databases">
        <authorList>
            <person name="Feng L."/>
        </authorList>
    </citation>
    <scope>NUCLEOTIDE SEQUENCE</scope>
    <source>
        <strain evidence="3">BgluceraseaLFYP119</strain>
    </source>
</reference>
<dbReference type="SUPFAM" id="SSF56281">
    <property type="entry name" value="Metallo-hydrolase/oxidoreductase"/>
    <property type="match status" value="1"/>
</dbReference>
<protein>
    <submittedName>
        <fullName evidence="3">ComEC family competence protein</fullName>
    </submittedName>
</protein>
<dbReference type="Pfam" id="PF00753">
    <property type="entry name" value="Lactamase_B"/>
    <property type="match status" value="1"/>
</dbReference>
<dbReference type="PANTHER" id="PTHR30619">
    <property type="entry name" value="DNA INTERNALIZATION/COMPETENCE PROTEIN COMEC/REC2"/>
    <property type="match status" value="1"/>
</dbReference>
<dbReference type="SMART" id="SM00849">
    <property type="entry name" value="Lactamase_B"/>
    <property type="match status" value="1"/>
</dbReference>
<organism evidence="3">
    <name type="scientific">Blautia glucerasea</name>
    <dbReference type="NCBI Taxonomy" id="536633"/>
    <lineage>
        <taxon>Bacteria</taxon>
        <taxon>Bacillati</taxon>
        <taxon>Bacillota</taxon>
        <taxon>Clostridia</taxon>
        <taxon>Lachnospirales</taxon>
        <taxon>Lachnospiraceae</taxon>
        <taxon>Blautia</taxon>
    </lineage>
</organism>
<dbReference type="Gene3D" id="3.60.15.10">
    <property type="entry name" value="Ribonuclease Z/Hydroxyacylglutathione hydrolase-like"/>
    <property type="match status" value="1"/>
</dbReference>
<feature type="domain" description="Metallo-beta-lactamase" evidence="2">
    <location>
        <begin position="45"/>
        <end position="252"/>
    </location>
</feature>
<dbReference type="InterPro" id="IPR052159">
    <property type="entry name" value="Competence_DNA_uptake"/>
</dbReference>
<evidence type="ECO:0000313" key="3">
    <source>
        <dbReference type="EMBL" id="VYS86349.1"/>
    </source>
</evidence>
<proteinExistence type="predicted"/>
<sequence length="295" mass="33970">MKHTKKYLLMCIEVIAAILIIFLIFRLTADTKWEITQYSDASESQAIFYTITSNKKDLVVIDGGVTANAEKVREVIKKNGNHVDAWILTHPHPDHIGAFNEIYAQPGKIKIDQIYDNGLDYEYYDTLDREWDNIGTYATYLDLTSGDSRIKHVSRNTTLEIKDLTFEFMNTYDEISKEFKEDIGNDASLVFKVSRKEGPKTMLFTGDCHSAVVSEYLIKEYGERLKADYVQMGHHGNNTLPQKFYEYVNPSKACFDAPEWLVNGEQFTTKATQDYMRTMGAEVYDYTTSPNRLDF</sequence>
<dbReference type="AlphaFoldDB" id="A0A6N2S0N8"/>
<evidence type="ECO:0000256" key="1">
    <source>
        <dbReference type="SAM" id="Phobius"/>
    </source>
</evidence>
<feature type="transmembrane region" description="Helical" evidence="1">
    <location>
        <begin position="7"/>
        <end position="27"/>
    </location>
</feature>
<keyword evidence="1" id="KW-0472">Membrane</keyword>
<keyword evidence="1" id="KW-0812">Transmembrane</keyword>